<dbReference type="SUPFAM" id="SSF51905">
    <property type="entry name" value="FAD/NAD(P)-binding domain"/>
    <property type="match status" value="1"/>
</dbReference>
<dbReference type="PANTHER" id="PTHR43734">
    <property type="entry name" value="PHYTOENE DESATURASE"/>
    <property type="match status" value="1"/>
</dbReference>
<evidence type="ECO:0000256" key="2">
    <source>
        <dbReference type="ARBA" id="ARBA00006046"/>
    </source>
</evidence>
<evidence type="ECO:0000313" key="7">
    <source>
        <dbReference type="EMBL" id="MBC2668502.1"/>
    </source>
</evidence>
<evidence type="ECO:0000256" key="3">
    <source>
        <dbReference type="ARBA" id="ARBA00022746"/>
    </source>
</evidence>
<dbReference type="InterPro" id="IPR014105">
    <property type="entry name" value="Carotenoid/retinoid_OxRdtase"/>
</dbReference>
<evidence type="ECO:0000256" key="1">
    <source>
        <dbReference type="ARBA" id="ARBA00004829"/>
    </source>
</evidence>
<gene>
    <name evidence="7" type="primary">crtI</name>
    <name evidence="7" type="ORF">H7F53_05025</name>
</gene>
<protein>
    <submittedName>
        <fullName evidence="7">Phytoene desaturase</fullName>
    </submittedName>
</protein>
<evidence type="ECO:0000256" key="4">
    <source>
        <dbReference type="ARBA" id="ARBA00023002"/>
    </source>
</evidence>
<dbReference type="GO" id="GO:0016117">
    <property type="term" value="P:carotenoid biosynthetic process"/>
    <property type="evidence" value="ECO:0007669"/>
    <property type="project" value="UniProtKB-KW"/>
</dbReference>
<comment type="pathway">
    <text evidence="1 5">Carotenoid biosynthesis.</text>
</comment>
<dbReference type="NCBIfam" id="TIGR02734">
    <property type="entry name" value="crtI_fam"/>
    <property type="match status" value="1"/>
</dbReference>
<dbReference type="GO" id="GO:0016491">
    <property type="term" value="F:oxidoreductase activity"/>
    <property type="evidence" value="ECO:0007669"/>
    <property type="project" value="UniProtKB-KW"/>
</dbReference>
<keyword evidence="3 5" id="KW-0125">Carotenoid biosynthesis</keyword>
<comment type="similarity">
    <text evidence="2 5">Belongs to the carotenoid/retinoid oxidoreductase family.</text>
</comment>
<organism evidence="7 8">
    <name type="scientific">Novosphingobium piscinae</name>
    <dbReference type="NCBI Taxonomy" id="1507448"/>
    <lineage>
        <taxon>Bacteria</taxon>
        <taxon>Pseudomonadati</taxon>
        <taxon>Pseudomonadota</taxon>
        <taxon>Alphaproteobacteria</taxon>
        <taxon>Sphingomonadales</taxon>
        <taxon>Sphingomonadaceae</taxon>
        <taxon>Novosphingobium</taxon>
    </lineage>
</organism>
<name>A0A7X1KPB4_9SPHN</name>
<keyword evidence="4 5" id="KW-0560">Oxidoreductase</keyword>
<feature type="domain" description="Amine oxidase" evidence="6">
    <location>
        <begin position="38"/>
        <end position="515"/>
    </location>
</feature>
<evidence type="ECO:0000313" key="8">
    <source>
        <dbReference type="Proteomes" id="UP000551327"/>
    </source>
</evidence>
<dbReference type="NCBIfam" id="NF045637">
    <property type="entry name" value="carotdesatCrtDProt"/>
    <property type="match status" value="1"/>
</dbReference>
<accession>A0A7X1KPB4</accession>
<keyword evidence="8" id="KW-1185">Reference proteome</keyword>
<dbReference type="InterPro" id="IPR054841">
    <property type="entry name" value="carotdesatCrtD"/>
</dbReference>
<dbReference type="InterPro" id="IPR036188">
    <property type="entry name" value="FAD/NAD-bd_sf"/>
</dbReference>
<proteinExistence type="inferred from homology"/>
<reference evidence="7 8" key="1">
    <citation type="submission" date="2020-08" db="EMBL/GenBank/DDBJ databases">
        <title>The genome sequence of type strain Novosphingobium piscinae KCTC 42194.</title>
        <authorList>
            <person name="Liu Y."/>
        </authorList>
    </citation>
    <scope>NUCLEOTIDE SEQUENCE [LARGE SCALE GENOMIC DNA]</scope>
    <source>
        <strain evidence="7 8">KCTC 42194</strain>
    </source>
</reference>
<evidence type="ECO:0000259" key="6">
    <source>
        <dbReference type="Pfam" id="PF01593"/>
    </source>
</evidence>
<dbReference type="EMBL" id="JACLAX010000003">
    <property type="protein sequence ID" value="MBC2668502.1"/>
    <property type="molecule type" value="Genomic_DNA"/>
</dbReference>
<dbReference type="Pfam" id="PF01593">
    <property type="entry name" value="Amino_oxidase"/>
    <property type="match status" value="1"/>
</dbReference>
<comment type="caution">
    <text evidence="7">The sequence shown here is derived from an EMBL/GenBank/DDBJ whole genome shotgun (WGS) entry which is preliminary data.</text>
</comment>
<evidence type="ECO:0000256" key="5">
    <source>
        <dbReference type="RuleBase" id="RU362075"/>
    </source>
</evidence>
<sequence length="544" mass="57806">MSKRVDTSSVKINYIRCSNPEAKGTAVGARIAIIGAGIGGLAAAALLAARGCSVTVIEKARHPGGKARQLAVDGAAIDAGPTVFTLRDVFEDIFRECGAELADHVSIRRAEVLARHAWDSERQLDLFADPARSEEAIGDFAGAAAAAGFRAFRAEAARIHGILDRPMLRGSKLAWPPALMWRIGLWRVGDLLAIRPYESLWKVLGEHFADQRLRQLFARYSTYCGSSPFATPATLMLIAHVESQGVWLIDGGMSALADALMRLAQRHGARFRFGTAAALLETRMGRVSGVALADGDHVEADAVIANADPAALAAGRFGPVAGMAVSSHAPRKRSLSAMVWLAHAKTGGFPLQRHNVLFSPDYPREFADIRGGQPPHDPSVYVCAQDRDEGAGHCAGRERLQIIVNAPANGDSHAYTDREKDQCTEAMTRSLRRCGLELEPGFPHMLLTPNAFESFLPSTGGAIYGRASHGWAASFLRQGTRTAIPGLYCAGGSTHPGAGVPMAALSGRLATQAVLHDLASMQRSHPVAMAGGMSTRSATAAVTD</sequence>
<dbReference type="Gene3D" id="3.50.50.60">
    <property type="entry name" value="FAD/NAD(P)-binding domain"/>
    <property type="match status" value="2"/>
</dbReference>
<dbReference type="AlphaFoldDB" id="A0A7X1KPB4"/>
<dbReference type="InterPro" id="IPR002937">
    <property type="entry name" value="Amino_oxidase"/>
</dbReference>
<dbReference type="Proteomes" id="UP000551327">
    <property type="component" value="Unassembled WGS sequence"/>
</dbReference>
<dbReference type="PANTHER" id="PTHR43734:SF7">
    <property type="entry name" value="4,4'-DIAPONEUROSPORENE OXYGENASE"/>
    <property type="match status" value="1"/>
</dbReference>